<name>A0A0G1FIE3_9BACT</name>
<accession>A0A0G1FIE3</accession>
<dbReference type="SUPFAM" id="SSF103473">
    <property type="entry name" value="MFS general substrate transporter"/>
    <property type="match status" value="1"/>
</dbReference>
<feature type="transmembrane region" description="Helical" evidence="4">
    <location>
        <begin position="215"/>
        <end position="234"/>
    </location>
</feature>
<dbReference type="CDD" id="cd17370">
    <property type="entry name" value="MFS_MJ1317_like"/>
    <property type="match status" value="1"/>
</dbReference>
<feature type="transmembrane region" description="Helical" evidence="4">
    <location>
        <begin position="144"/>
        <end position="164"/>
    </location>
</feature>
<gene>
    <name evidence="6" type="ORF">UV68_C0001G0017</name>
</gene>
<dbReference type="AlphaFoldDB" id="A0A0G1FIE3"/>
<evidence type="ECO:0000256" key="3">
    <source>
        <dbReference type="ARBA" id="ARBA00023136"/>
    </source>
</evidence>
<keyword evidence="1 4" id="KW-0812">Transmembrane</keyword>
<feature type="transmembrane region" description="Helical" evidence="4">
    <location>
        <begin position="29"/>
        <end position="51"/>
    </location>
</feature>
<sequence length="395" mass="43712">MVEEKKNISANVVVLGVVSFLNDVASEMVYPVVPIFLVTVLGAPTYVVGLIEGLADALSKILQSFFGIFSDQSQKRKPYVVWGYSFATLSHLMMCLASSWPLVMVARVINRTGKGIRTSSRDALITESTDKLDRGRNFGFHRTLDSLGAVVGPLLSIWLLKILHDNYRQLFFIAFFPALIGVVLLILLIKEQIKSPLGLKGLHFEWSKANDSYKIFLLISFIFTLGNSSGAFMILRAQNLGLSIQLTILTYVLLNSTYAVFSMPAGIVADKIGARKVLFLGFLVFAFVYLSFGAINNPWWIWVLFPIYGIFLAFTDGVGKTYISKLIPHEISASAFGIYQTLMGIATFFASTIAGLLWTLGNARLPFYFGGIMAVISALLFLVLTKRIRVQQPLA</sequence>
<keyword evidence="3 4" id="KW-0472">Membrane</keyword>
<dbReference type="PROSITE" id="PS50850">
    <property type="entry name" value="MFS"/>
    <property type="match status" value="1"/>
</dbReference>
<evidence type="ECO:0000256" key="2">
    <source>
        <dbReference type="ARBA" id="ARBA00022989"/>
    </source>
</evidence>
<dbReference type="InterPro" id="IPR011701">
    <property type="entry name" value="MFS"/>
</dbReference>
<reference evidence="6 7" key="1">
    <citation type="journal article" date="2015" name="Nature">
        <title>rRNA introns, odd ribosomes, and small enigmatic genomes across a large radiation of phyla.</title>
        <authorList>
            <person name="Brown C.T."/>
            <person name="Hug L.A."/>
            <person name="Thomas B.C."/>
            <person name="Sharon I."/>
            <person name="Castelle C.J."/>
            <person name="Singh A."/>
            <person name="Wilkins M.J."/>
            <person name="Williams K.H."/>
            <person name="Banfield J.F."/>
        </authorList>
    </citation>
    <scope>NUCLEOTIDE SEQUENCE [LARGE SCALE GENOMIC DNA]</scope>
</reference>
<evidence type="ECO:0000313" key="6">
    <source>
        <dbReference type="EMBL" id="KKS94876.1"/>
    </source>
</evidence>
<keyword evidence="2 4" id="KW-1133">Transmembrane helix</keyword>
<feature type="transmembrane region" description="Helical" evidence="4">
    <location>
        <begin position="81"/>
        <end position="109"/>
    </location>
</feature>
<dbReference type="InterPro" id="IPR020846">
    <property type="entry name" value="MFS_dom"/>
</dbReference>
<dbReference type="PANTHER" id="PTHR23518:SF2">
    <property type="entry name" value="MAJOR FACILITATOR SUPERFAMILY TRANSPORTER"/>
    <property type="match status" value="1"/>
</dbReference>
<evidence type="ECO:0000256" key="1">
    <source>
        <dbReference type="ARBA" id="ARBA00022692"/>
    </source>
</evidence>
<evidence type="ECO:0000256" key="4">
    <source>
        <dbReference type="SAM" id="Phobius"/>
    </source>
</evidence>
<dbReference type="GO" id="GO:0022857">
    <property type="term" value="F:transmembrane transporter activity"/>
    <property type="evidence" value="ECO:0007669"/>
    <property type="project" value="InterPro"/>
</dbReference>
<dbReference type="EMBL" id="LCFK01000001">
    <property type="protein sequence ID" value="KKS94876.1"/>
    <property type="molecule type" value="Genomic_DNA"/>
</dbReference>
<feature type="transmembrane region" description="Helical" evidence="4">
    <location>
        <begin position="170"/>
        <end position="189"/>
    </location>
</feature>
<organism evidence="6 7">
    <name type="scientific">Candidatus Collierbacteria bacterium GW2011_GWC2_43_12</name>
    <dbReference type="NCBI Taxonomy" id="1618390"/>
    <lineage>
        <taxon>Bacteria</taxon>
        <taxon>Candidatus Collieribacteriota</taxon>
    </lineage>
</organism>
<dbReference type="Proteomes" id="UP000033980">
    <property type="component" value="Unassembled WGS sequence"/>
</dbReference>
<proteinExistence type="predicted"/>
<feature type="transmembrane region" description="Helical" evidence="4">
    <location>
        <begin position="336"/>
        <end position="359"/>
    </location>
</feature>
<feature type="transmembrane region" description="Helical" evidence="4">
    <location>
        <begin position="298"/>
        <end position="315"/>
    </location>
</feature>
<evidence type="ECO:0000259" key="5">
    <source>
        <dbReference type="PROSITE" id="PS50850"/>
    </source>
</evidence>
<comment type="caution">
    <text evidence="6">The sequence shown here is derived from an EMBL/GenBank/DDBJ whole genome shotgun (WGS) entry which is preliminary data.</text>
</comment>
<dbReference type="InterPro" id="IPR036259">
    <property type="entry name" value="MFS_trans_sf"/>
</dbReference>
<feature type="transmembrane region" description="Helical" evidence="4">
    <location>
        <begin position="273"/>
        <end position="292"/>
    </location>
</feature>
<dbReference type="Pfam" id="PF07690">
    <property type="entry name" value="MFS_1"/>
    <property type="match status" value="1"/>
</dbReference>
<feature type="transmembrane region" description="Helical" evidence="4">
    <location>
        <begin position="365"/>
        <end position="384"/>
    </location>
</feature>
<feature type="transmembrane region" description="Helical" evidence="4">
    <location>
        <begin position="240"/>
        <end position="261"/>
    </location>
</feature>
<evidence type="ECO:0000313" key="7">
    <source>
        <dbReference type="Proteomes" id="UP000033980"/>
    </source>
</evidence>
<feature type="domain" description="Major facilitator superfamily (MFS) profile" evidence="5">
    <location>
        <begin position="11"/>
        <end position="389"/>
    </location>
</feature>
<dbReference type="PANTHER" id="PTHR23518">
    <property type="entry name" value="C-METHYLTRANSFERASE"/>
    <property type="match status" value="1"/>
</dbReference>
<dbReference type="Gene3D" id="1.20.1250.20">
    <property type="entry name" value="MFS general substrate transporter like domains"/>
    <property type="match status" value="2"/>
</dbReference>
<protein>
    <submittedName>
        <fullName evidence="6">Major facilitator superfamily</fullName>
    </submittedName>
</protein>